<dbReference type="Proteomes" id="UP000314294">
    <property type="component" value="Unassembled WGS sequence"/>
</dbReference>
<feature type="compositionally biased region" description="Low complexity" evidence="1">
    <location>
        <begin position="39"/>
        <end position="48"/>
    </location>
</feature>
<organism evidence="2 3">
    <name type="scientific">Liparis tanakae</name>
    <name type="common">Tanaka's snailfish</name>
    <dbReference type="NCBI Taxonomy" id="230148"/>
    <lineage>
        <taxon>Eukaryota</taxon>
        <taxon>Metazoa</taxon>
        <taxon>Chordata</taxon>
        <taxon>Craniata</taxon>
        <taxon>Vertebrata</taxon>
        <taxon>Euteleostomi</taxon>
        <taxon>Actinopterygii</taxon>
        <taxon>Neopterygii</taxon>
        <taxon>Teleostei</taxon>
        <taxon>Neoteleostei</taxon>
        <taxon>Acanthomorphata</taxon>
        <taxon>Eupercaria</taxon>
        <taxon>Perciformes</taxon>
        <taxon>Cottioidei</taxon>
        <taxon>Cottales</taxon>
        <taxon>Liparidae</taxon>
        <taxon>Liparis</taxon>
    </lineage>
</organism>
<evidence type="ECO:0000313" key="2">
    <source>
        <dbReference type="EMBL" id="TNN73650.1"/>
    </source>
</evidence>
<feature type="region of interest" description="Disordered" evidence="1">
    <location>
        <begin position="34"/>
        <end position="58"/>
    </location>
</feature>
<gene>
    <name evidence="2" type="ORF">EYF80_016030</name>
</gene>
<comment type="caution">
    <text evidence="2">The sequence shown here is derived from an EMBL/GenBank/DDBJ whole genome shotgun (WGS) entry which is preliminary data.</text>
</comment>
<keyword evidence="3" id="KW-1185">Reference proteome</keyword>
<sequence>MTSDSATLGLSNSLTDTRFRPKASANDTFLRMTCGGSGSESSSVSSSVAEPTGDESFIPPSSCSPFSSLSSSVVFPSCSMGGLCRPSVVCGGLRGSCRPVLPSVWLGGWRRPECPEPGCIDNNMVIHFLTVNVSAV</sequence>
<name>A0A4Z2I741_9TELE</name>
<proteinExistence type="predicted"/>
<evidence type="ECO:0000256" key="1">
    <source>
        <dbReference type="SAM" id="MobiDB-lite"/>
    </source>
</evidence>
<accession>A0A4Z2I741</accession>
<dbReference type="EMBL" id="SRLO01000122">
    <property type="protein sequence ID" value="TNN73650.1"/>
    <property type="molecule type" value="Genomic_DNA"/>
</dbReference>
<dbReference type="AlphaFoldDB" id="A0A4Z2I741"/>
<protein>
    <submittedName>
        <fullName evidence="2">Uncharacterized protein</fullName>
    </submittedName>
</protein>
<evidence type="ECO:0000313" key="3">
    <source>
        <dbReference type="Proteomes" id="UP000314294"/>
    </source>
</evidence>
<reference evidence="2 3" key="1">
    <citation type="submission" date="2019-03" db="EMBL/GenBank/DDBJ databases">
        <title>First draft genome of Liparis tanakae, snailfish: a comprehensive survey of snailfish specific genes.</title>
        <authorList>
            <person name="Kim W."/>
            <person name="Song I."/>
            <person name="Jeong J.-H."/>
            <person name="Kim D."/>
            <person name="Kim S."/>
            <person name="Ryu S."/>
            <person name="Song J.Y."/>
            <person name="Lee S.K."/>
        </authorList>
    </citation>
    <scope>NUCLEOTIDE SEQUENCE [LARGE SCALE GENOMIC DNA]</scope>
    <source>
        <tissue evidence="2">Muscle</tissue>
    </source>
</reference>